<dbReference type="GO" id="GO:0003735">
    <property type="term" value="F:structural constituent of ribosome"/>
    <property type="evidence" value="ECO:0007669"/>
    <property type="project" value="TreeGrafter"/>
</dbReference>
<dbReference type="GO" id="GO:0005762">
    <property type="term" value="C:mitochondrial large ribosomal subunit"/>
    <property type="evidence" value="ECO:0007669"/>
    <property type="project" value="TreeGrafter"/>
</dbReference>
<dbReference type="PANTHER" id="PTHR28266:SF1">
    <property type="entry name" value="LARGE RIBOSOMAL SUBUNIT PROTEIN ML58"/>
    <property type="match status" value="1"/>
</dbReference>
<reference evidence="1 2" key="1">
    <citation type="journal article" date="2015" name="Genome Biol. Evol.">
        <title>Phylogenomic analyses indicate that early fungi evolved digesting cell walls of algal ancestors of land plants.</title>
        <authorList>
            <person name="Chang Y."/>
            <person name="Wang S."/>
            <person name="Sekimoto S."/>
            <person name="Aerts A.L."/>
            <person name="Choi C."/>
            <person name="Clum A."/>
            <person name="LaButti K.M."/>
            <person name="Lindquist E.A."/>
            <person name="Yee Ngan C."/>
            <person name="Ohm R.A."/>
            <person name="Salamov A.A."/>
            <person name="Grigoriev I.V."/>
            <person name="Spatafora J.W."/>
            <person name="Berbee M.L."/>
        </authorList>
    </citation>
    <scope>NUCLEOTIDE SEQUENCE [LARGE SCALE GENOMIC DNA]</scope>
    <source>
        <strain evidence="1 2">JEL478</strain>
    </source>
</reference>
<evidence type="ECO:0000313" key="1">
    <source>
        <dbReference type="EMBL" id="KXS09706.1"/>
    </source>
</evidence>
<evidence type="ECO:0000313" key="2">
    <source>
        <dbReference type="Proteomes" id="UP000070544"/>
    </source>
</evidence>
<dbReference type="Pfam" id="PF12824">
    <property type="entry name" value="MRP-L20"/>
    <property type="match status" value="1"/>
</dbReference>
<dbReference type="EMBL" id="KQ965852">
    <property type="protein sequence ID" value="KXS09706.1"/>
    <property type="molecule type" value="Genomic_DNA"/>
</dbReference>
<organism evidence="1 2">
    <name type="scientific">Gonapodya prolifera (strain JEL478)</name>
    <name type="common">Monoblepharis prolifera</name>
    <dbReference type="NCBI Taxonomy" id="1344416"/>
    <lineage>
        <taxon>Eukaryota</taxon>
        <taxon>Fungi</taxon>
        <taxon>Fungi incertae sedis</taxon>
        <taxon>Chytridiomycota</taxon>
        <taxon>Chytridiomycota incertae sedis</taxon>
        <taxon>Monoblepharidomycetes</taxon>
        <taxon>Monoblepharidales</taxon>
        <taxon>Gonapodyaceae</taxon>
        <taxon>Gonapodya</taxon>
    </lineage>
</organism>
<dbReference type="InterPro" id="IPR024388">
    <property type="entry name" value="Ribosomal_mL58"/>
</dbReference>
<dbReference type="STRING" id="1344416.A0A138ZYW9"/>
<protein>
    <submittedName>
        <fullName evidence="1">Uncharacterized protein</fullName>
    </submittedName>
</protein>
<gene>
    <name evidence="1" type="ORF">M427DRAFT_63610</name>
</gene>
<dbReference type="PANTHER" id="PTHR28266">
    <property type="entry name" value="54S RIBOSOMAL PROTEIN L20, MITOCHONDRIAL"/>
    <property type="match status" value="1"/>
</dbReference>
<dbReference type="AlphaFoldDB" id="A0A138ZYW9"/>
<keyword evidence="2" id="KW-1185">Reference proteome</keyword>
<dbReference type="OrthoDB" id="6021263at2759"/>
<proteinExistence type="predicted"/>
<name>A0A138ZYW9_GONPJ</name>
<dbReference type="Proteomes" id="UP000070544">
    <property type="component" value="Unassembled WGS sequence"/>
</dbReference>
<accession>A0A138ZYW9</accession>
<sequence length="172" mass="19667">MNSSRHLATFVRNPASIFPIPAVLSNIPPSFSQLRPKHHYSRDIPADTPRVTLPDGSLFIHRKHPVEPITDFSQLPPALPSRWRKYDASVVLTGDQVAEMRRLRQSDPDTWTVGALSKKFGVPPPKVLALAPLPPGSERRTKVENERDRQFINSTFHRQVAILDRIRKKERW</sequence>